<feature type="non-terminal residue" evidence="3">
    <location>
        <position position="63"/>
    </location>
</feature>
<keyword evidence="1" id="KW-0443">Lipid metabolism</keyword>
<proteinExistence type="inferred from homology"/>
<dbReference type="PANTHER" id="PTHR11011:SF116">
    <property type="entry name" value="FATTY ACYL-COA REDUCTASE CG5065-RELATED"/>
    <property type="match status" value="1"/>
</dbReference>
<dbReference type="Pfam" id="PF07993">
    <property type="entry name" value="NAD_binding_4"/>
    <property type="match status" value="1"/>
</dbReference>
<protein>
    <recommendedName>
        <fullName evidence="1">Fatty acyl-CoA reductase</fullName>
        <ecNumber evidence="1">1.2.1.84</ecNumber>
    </recommendedName>
</protein>
<dbReference type="InterPro" id="IPR013120">
    <property type="entry name" value="FAR_NAD-bd"/>
</dbReference>
<evidence type="ECO:0000259" key="2">
    <source>
        <dbReference type="Pfam" id="PF07993"/>
    </source>
</evidence>
<dbReference type="GO" id="GO:0005777">
    <property type="term" value="C:peroxisome"/>
    <property type="evidence" value="ECO:0007669"/>
    <property type="project" value="TreeGrafter"/>
</dbReference>
<dbReference type="EC" id="1.2.1.84" evidence="1"/>
<comment type="caution">
    <text evidence="3">The sequence shown here is derived from an EMBL/GenBank/DDBJ whole genome shotgun (WGS) entry which is preliminary data.</text>
</comment>
<name>A0A6G0ZNZ8_APHCR</name>
<evidence type="ECO:0000313" key="3">
    <source>
        <dbReference type="EMBL" id="KAF0772956.1"/>
    </source>
</evidence>
<keyword evidence="1" id="KW-0521">NADP</keyword>
<dbReference type="Proteomes" id="UP000478052">
    <property type="component" value="Unassembled WGS sequence"/>
</dbReference>
<dbReference type="GO" id="GO:0035336">
    <property type="term" value="P:long-chain fatty-acyl-CoA metabolic process"/>
    <property type="evidence" value="ECO:0007669"/>
    <property type="project" value="TreeGrafter"/>
</dbReference>
<keyword evidence="1" id="KW-0560">Oxidoreductase</keyword>
<dbReference type="EMBL" id="VUJU01000114">
    <property type="protein sequence ID" value="KAF0772956.1"/>
    <property type="molecule type" value="Genomic_DNA"/>
</dbReference>
<dbReference type="GO" id="GO:0080019">
    <property type="term" value="F:alcohol-forming very long-chain fatty acyl-CoA reductase activity"/>
    <property type="evidence" value="ECO:0007669"/>
    <property type="project" value="InterPro"/>
</dbReference>
<accession>A0A6G0ZNZ8</accession>
<gene>
    <name evidence="3" type="ORF">FWK35_00000577</name>
</gene>
<comment type="function">
    <text evidence="1">Catalyzes the reduction of fatty acyl-CoA to fatty alcohols.</text>
</comment>
<dbReference type="InterPro" id="IPR026055">
    <property type="entry name" value="FAR"/>
</dbReference>
<dbReference type="InterPro" id="IPR036291">
    <property type="entry name" value="NAD(P)-bd_dom_sf"/>
</dbReference>
<feature type="domain" description="Thioester reductase (TE)" evidence="2">
    <location>
        <begin position="16"/>
        <end position="60"/>
    </location>
</feature>
<comment type="similarity">
    <text evidence="1">Belongs to the fatty acyl-CoA reductase family.</text>
</comment>
<evidence type="ECO:0000256" key="1">
    <source>
        <dbReference type="RuleBase" id="RU363097"/>
    </source>
</evidence>
<keyword evidence="4" id="KW-1185">Reference proteome</keyword>
<reference evidence="3 4" key="1">
    <citation type="submission" date="2019-08" db="EMBL/GenBank/DDBJ databases">
        <title>Whole genome of Aphis craccivora.</title>
        <authorList>
            <person name="Voronova N.V."/>
            <person name="Shulinski R.S."/>
            <person name="Bandarenka Y.V."/>
            <person name="Zhorov D.G."/>
            <person name="Warner D."/>
        </authorList>
    </citation>
    <scope>NUCLEOTIDE SEQUENCE [LARGE SCALE GENOMIC DNA]</scope>
    <source>
        <strain evidence="3">180601</strain>
        <tissue evidence="3">Whole Body</tissue>
    </source>
</reference>
<dbReference type="AlphaFoldDB" id="A0A6G0ZNZ8"/>
<dbReference type="OrthoDB" id="429813at2759"/>
<dbReference type="SUPFAM" id="SSF51735">
    <property type="entry name" value="NAD(P)-binding Rossmann-fold domains"/>
    <property type="match status" value="1"/>
</dbReference>
<dbReference type="PANTHER" id="PTHR11011">
    <property type="entry name" value="MALE STERILITY PROTEIN 2-RELATED"/>
    <property type="match status" value="1"/>
</dbReference>
<sequence length="63" mass="6893">MEISITDTFKDGVVFITGSTGFLGKILVEKLLRSCDVKTIAVIVRCKKGLAASQRAEDLYKQS</sequence>
<dbReference type="GO" id="GO:0102965">
    <property type="term" value="F:alcohol-forming long-chain fatty acyl-CoA reductase activity"/>
    <property type="evidence" value="ECO:0007669"/>
    <property type="project" value="UniProtKB-EC"/>
</dbReference>
<evidence type="ECO:0000313" key="4">
    <source>
        <dbReference type="Proteomes" id="UP000478052"/>
    </source>
</evidence>
<keyword evidence="1" id="KW-0444">Lipid biosynthesis</keyword>
<dbReference type="Gene3D" id="3.40.50.720">
    <property type="entry name" value="NAD(P)-binding Rossmann-like Domain"/>
    <property type="match status" value="1"/>
</dbReference>
<organism evidence="3 4">
    <name type="scientific">Aphis craccivora</name>
    <name type="common">Cowpea aphid</name>
    <dbReference type="NCBI Taxonomy" id="307492"/>
    <lineage>
        <taxon>Eukaryota</taxon>
        <taxon>Metazoa</taxon>
        <taxon>Ecdysozoa</taxon>
        <taxon>Arthropoda</taxon>
        <taxon>Hexapoda</taxon>
        <taxon>Insecta</taxon>
        <taxon>Pterygota</taxon>
        <taxon>Neoptera</taxon>
        <taxon>Paraneoptera</taxon>
        <taxon>Hemiptera</taxon>
        <taxon>Sternorrhyncha</taxon>
        <taxon>Aphidomorpha</taxon>
        <taxon>Aphidoidea</taxon>
        <taxon>Aphididae</taxon>
        <taxon>Aphidini</taxon>
        <taxon>Aphis</taxon>
        <taxon>Aphis</taxon>
    </lineage>
</organism>
<comment type="catalytic activity">
    <reaction evidence="1">
        <text>a long-chain fatty acyl-CoA + 2 NADPH + 2 H(+) = a long-chain primary fatty alcohol + 2 NADP(+) + CoA</text>
        <dbReference type="Rhea" id="RHEA:52716"/>
        <dbReference type="ChEBI" id="CHEBI:15378"/>
        <dbReference type="ChEBI" id="CHEBI:57287"/>
        <dbReference type="ChEBI" id="CHEBI:57783"/>
        <dbReference type="ChEBI" id="CHEBI:58349"/>
        <dbReference type="ChEBI" id="CHEBI:77396"/>
        <dbReference type="ChEBI" id="CHEBI:83139"/>
        <dbReference type="EC" id="1.2.1.84"/>
    </reaction>
</comment>